<feature type="region of interest" description="Disordered" evidence="1">
    <location>
        <begin position="1"/>
        <end position="28"/>
    </location>
</feature>
<evidence type="ECO:0000256" key="1">
    <source>
        <dbReference type="SAM" id="MobiDB-lite"/>
    </source>
</evidence>
<protein>
    <submittedName>
        <fullName evidence="2">Uncharacterized protein</fullName>
    </submittedName>
</protein>
<reference evidence="2 3" key="1">
    <citation type="journal article" date="2021" name="Plant Biotechnol. J.">
        <title>Multi-omics assisted identification of the key and species-specific regulatory components of drought-tolerant mechanisms in Gossypium stocksii.</title>
        <authorList>
            <person name="Yu D."/>
            <person name="Ke L."/>
            <person name="Zhang D."/>
            <person name="Wu Y."/>
            <person name="Sun Y."/>
            <person name="Mei J."/>
            <person name="Sun J."/>
            <person name="Sun Y."/>
        </authorList>
    </citation>
    <scope>NUCLEOTIDE SEQUENCE [LARGE SCALE GENOMIC DNA]</scope>
    <source>
        <strain evidence="3">cv. E1</strain>
        <tissue evidence="2">Leaf</tissue>
    </source>
</reference>
<name>A0A9D4AFB5_9ROSI</name>
<organism evidence="2 3">
    <name type="scientific">Gossypium stocksii</name>
    <dbReference type="NCBI Taxonomy" id="47602"/>
    <lineage>
        <taxon>Eukaryota</taxon>
        <taxon>Viridiplantae</taxon>
        <taxon>Streptophyta</taxon>
        <taxon>Embryophyta</taxon>
        <taxon>Tracheophyta</taxon>
        <taxon>Spermatophyta</taxon>
        <taxon>Magnoliopsida</taxon>
        <taxon>eudicotyledons</taxon>
        <taxon>Gunneridae</taxon>
        <taxon>Pentapetalae</taxon>
        <taxon>rosids</taxon>
        <taxon>malvids</taxon>
        <taxon>Malvales</taxon>
        <taxon>Malvaceae</taxon>
        <taxon>Malvoideae</taxon>
        <taxon>Gossypium</taxon>
    </lineage>
</organism>
<feature type="region of interest" description="Disordered" evidence="1">
    <location>
        <begin position="79"/>
        <end position="106"/>
    </location>
</feature>
<dbReference type="OrthoDB" id="978256at2759"/>
<dbReference type="Proteomes" id="UP000828251">
    <property type="component" value="Unassembled WGS sequence"/>
</dbReference>
<comment type="caution">
    <text evidence="2">The sequence shown here is derived from an EMBL/GenBank/DDBJ whole genome shotgun (WGS) entry which is preliminary data.</text>
</comment>
<evidence type="ECO:0000313" key="3">
    <source>
        <dbReference type="Proteomes" id="UP000828251"/>
    </source>
</evidence>
<accession>A0A9D4AFB5</accession>
<proteinExistence type="predicted"/>
<dbReference type="AlphaFoldDB" id="A0A9D4AFB5"/>
<keyword evidence="3" id="KW-1185">Reference proteome</keyword>
<dbReference type="EMBL" id="JAIQCV010000003">
    <property type="protein sequence ID" value="KAH1113776.1"/>
    <property type="molecule type" value="Genomic_DNA"/>
</dbReference>
<evidence type="ECO:0000313" key="2">
    <source>
        <dbReference type="EMBL" id="KAH1113776.1"/>
    </source>
</evidence>
<gene>
    <name evidence="2" type="ORF">J1N35_007154</name>
</gene>
<sequence>MEVVGSGLSRAFKSRPVGKPQKGQARSFESNFELSDIVSGVNKKGLEKQIGLGDLKSLVSSKTVTAYESERSRLQQKILSSDSHDAIPPKDLNATHPSTSSVKDVARPSNVENSFVNVEVKEGVLEAENHPTIIFNNIRSQEVEDEVPRGSYSAGGNHSKGGWKNQIAKRADSKGGWKLNKTLKGPGNRFKMSENSRVPFADFMKKAVNLISFEIEEQSAKDLTRHLEEKVVISFSDCQ</sequence>